<evidence type="ECO:0000313" key="2">
    <source>
        <dbReference type="EMBL" id="VDO16311.1"/>
    </source>
</evidence>
<reference evidence="2 3" key="2">
    <citation type="submission" date="2018-11" db="EMBL/GenBank/DDBJ databases">
        <authorList>
            <consortium name="Pathogen Informatics"/>
        </authorList>
    </citation>
    <scope>NUCLEOTIDE SEQUENCE [LARGE SCALE GENOMIC DNA]</scope>
</reference>
<dbReference type="Proteomes" id="UP000278807">
    <property type="component" value="Unassembled WGS sequence"/>
</dbReference>
<dbReference type="AlphaFoldDB" id="A0A0R3U0E8"/>
<organism evidence="4">
    <name type="scientific">Rodentolepis nana</name>
    <name type="common">Dwarf tapeworm</name>
    <name type="synonym">Hymenolepis nana</name>
    <dbReference type="NCBI Taxonomy" id="102285"/>
    <lineage>
        <taxon>Eukaryota</taxon>
        <taxon>Metazoa</taxon>
        <taxon>Spiralia</taxon>
        <taxon>Lophotrochozoa</taxon>
        <taxon>Platyhelminthes</taxon>
        <taxon>Cestoda</taxon>
        <taxon>Eucestoda</taxon>
        <taxon>Cyclophyllidea</taxon>
        <taxon>Hymenolepididae</taxon>
        <taxon>Rodentolepis</taxon>
    </lineage>
</organism>
<reference evidence="4" key="1">
    <citation type="submission" date="2017-02" db="UniProtKB">
        <authorList>
            <consortium name="WormBaseParasite"/>
        </authorList>
    </citation>
    <scope>IDENTIFICATION</scope>
</reference>
<feature type="region of interest" description="Disordered" evidence="1">
    <location>
        <begin position="103"/>
        <end position="168"/>
    </location>
</feature>
<protein>
    <submittedName>
        <fullName evidence="2 4">Uncharacterized protein</fullName>
    </submittedName>
</protein>
<proteinExistence type="predicted"/>
<dbReference type="EMBL" id="UZAE01015633">
    <property type="protein sequence ID" value="VDO16311.1"/>
    <property type="molecule type" value="Genomic_DNA"/>
</dbReference>
<name>A0A0R3U0E8_RODNA</name>
<feature type="compositionally biased region" description="Basic residues" evidence="1">
    <location>
        <begin position="133"/>
        <end position="143"/>
    </location>
</feature>
<accession>A0A0R3U0E8</accession>
<keyword evidence="3" id="KW-1185">Reference proteome</keyword>
<dbReference type="WBParaSite" id="HNAJ_0001359701-mRNA-1">
    <property type="protein sequence ID" value="HNAJ_0001359701-mRNA-1"/>
    <property type="gene ID" value="HNAJ_0001359701"/>
</dbReference>
<gene>
    <name evidence="2" type="ORF">HNAJ_LOCUS13571</name>
</gene>
<evidence type="ECO:0000256" key="1">
    <source>
        <dbReference type="SAM" id="MobiDB-lite"/>
    </source>
</evidence>
<evidence type="ECO:0000313" key="3">
    <source>
        <dbReference type="Proteomes" id="UP000278807"/>
    </source>
</evidence>
<sequence>MEGTMPSRKNMPCHPDGTSNQVLSCPRNFVPLSGEGRPILPPPVQHDFVPLQSSYAKSVPSLKLAYAIELSRLIDTLNQVPFNPQDVSCRAAYNGNGSNYCPPVVSMPHPKQIRPRKNYTRPSQRVKNAARTTIRKRAARSRISKNANSVDVHHRQLSPSSGKNGQEKLEPIFPVDFNRLLKSQSSDMSAITPAVSISDSNRKISSSLDLDLISFTFDPNISQLVRSRFLRQVAISGVFQAST</sequence>
<evidence type="ECO:0000313" key="4">
    <source>
        <dbReference type="WBParaSite" id="HNAJ_0001359701-mRNA-1"/>
    </source>
</evidence>